<protein>
    <submittedName>
        <fullName evidence="1">Uncharacterized protein</fullName>
    </submittedName>
</protein>
<name>A0A4Y2TCY5_ARAVE</name>
<evidence type="ECO:0000313" key="1">
    <source>
        <dbReference type="EMBL" id="GBN98407.1"/>
    </source>
</evidence>
<proteinExistence type="predicted"/>
<comment type="caution">
    <text evidence="1">The sequence shown here is derived from an EMBL/GenBank/DDBJ whole genome shotgun (WGS) entry which is preliminary data.</text>
</comment>
<organism evidence="1 2">
    <name type="scientific">Araneus ventricosus</name>
    <name type="common">Orbweaver spider</name>
    <name type="synonym">Epeira ventricosa</name>
    <dbReference type="NCBI Taxonomy" id="182803"/>
    <lineage>
        <taxon>Eukaryota</taxon>
        <taxon>Metazoa</taxon>
        <taxon>Ecdysozoa</taxon>
        <taxon>Arthropoda</taxon>
        <taxon>Chelicerata</taxon>
        <taxon>Arachnida</taxon>
        <taxon>Araneae</taxon>
        <taxon>Araneomorphae</taxon>
        <taxon>Entelegynae</taxon>
        <taxon>Araneoidea</taxon>
        <taxon>Araneidae</taxon>
        <taxon>Araneus</taxon>
    </lineage>
</organism>
<accession>A0A4Y2TCY5</accession>
<dbReference type="Proteomes" id="UP000499080">
    <property type="component" value="Unassembled WGS sequence"/>
</dbReference>
<dbReference type="EMBL" id="BGPR01027704">
    <property type="protein sequence ID" value="GBN98407.1"/>
    <property type="molecule type" value="Genomic_DNA"/>
</dbReference>
<dbReference type="AlphaFoldDB" id="A0A4Y2TCY5"/>
<gene>
    <name evidence="1" type="ORF">AVEN_226542_1</name>
</gene>
<reference evidence="1 2" key="1">
    <citation type="journal article" date="2019" name="Sci. Rep.">
        <title>Orb-weaving spider Araneus ventricosus genome elucidates the spidroin gene catalogue.</title>
        <authorList>
            <person name="Kono N."/>
            <person name="Nakamura H."/>
            <person name="Ohtoshi R."/>
            <person name="Moran D.A.P."/>
            <person name="Shinohara A."/>
            <person name="Yoshida Y."/>
            <person name="Fujiwara M."/>
            <person name="Mori M."/>
            <person name="Tomita M."/>
            <person name="Arakawa K."/>
        </authorList>
    </citation>
    <scope>NUCLEOTIDE SEQUENCE [LARGE SCALE GENOMIC DNA]</scope>
</reference>
<keyword evidence="2" id="KW-1185">Reference proteome</keyword>
<sequence length="116" mass="13272">MEFTESINLGSKFFHDLLISNVDTDAQLARLNTTSFKFAFVCVFPKFSLCRGSLRIVVRSNLRYPRLIFSDPWVGSEQDSGLHHSPWTVRITECSGLARVRITGVLLYTYIDRPLD</sequence>
<evidence type="ECO:0000313" key="2">
    <source>
        <dbReference type="Proteomes" id="UP000499080"/>
    </source>
</evidence>